<accession>A0AAE0HUQ6</accession>
<name>A0AAE0HUQ6_9PEZI</name>
<dbReference type="InterPro" id="IPR028005">
    <property type="entry name" value="AcTrfase_ESCO_Znf_dom"/>
</dbReference>
<dbReference type="Proteomes" id="UP001283341">
    <property type="component" value="Unassembled WGS sequence"/>
</dbReference>
<organism evidence="3 4">
    <name type="scientific">Apodospora peruviana</name>
    <dbReference type="NCBI Taxonomy" id="516989"/>
    <lineage>
        <taxon>Eukaryota</taxon>
        <taxon>Fungi</taxon>
        <taxon>Dikarya</taxon>
        <taxon>Ascomycota</taxon>
        <taxon>Pezizomycotina</taxon>
        <taxon>Sordariomycetes</taxon>
        <taxon>Sordariomycetidae</taxon>
        <taxon>Sordariales</taxon>
        <taxon>Lasiosphaeriaceae</taxon>
        <taxon>Apodospora</taxon>
    </lineage>
</organism>
<feature type="compositionally biased region" description="Basic and acidic residues" evidence="1">
    <location>
        <begin position="223"/>
        <end position="238"/>
    </location>
</feature>
<evidence type="ECO:0000259" key="2">
    <source>
        <dbReference type="Pfam" id="PF13878"/>
    </source>
</evidence>
<feature type="region of interest" description="Disordered" evidence="1">
    <location>
        <begin position="204"/>
        <end position="238"/>
    </location>
</feature>
<evidence type="ECO:0000313" key="3">
    <source>
        <dbReference type="EMBL" id="KAK3313267.1"/>
    </source>
</evidence>
<evidence type="ECO:0000313" key="4">
    <source>
        <dbReference type="Proteomes" id="UP001283341"/>
    </source>
</evidence>
<gene>
    <name evidence="3" type="ORF">B0H66DRAFT_569897</name>
</gene>
<reference evidence="3" key="2">
    <citation type="submission" date="2023-06" db="EMBL/GenBank/DDBJ databases">
        <authorList>
            <consortium name="Lawrence Berkeley National Laboratory"/>
            <person name="Haridas S."/>
            <person name="Hensen N."/>
            <person name="Bonometti L."/>
            <person name="Westerberg I."/>
            <person name="Brannstrom I.O."/>
            <person name="Guillou S."/>
            <person name="Cros-Aarteil S."/>
            <person name="Calhoun S."/>
            <person name="Kuo A."/>
            <person name="Mondo S."/>
            <person name="Pangilinan J."/>
            <person name="Riley R."/>
            <person name="Labutti K."/>
            <person name="Andreopoulos B."/>
            <person name="Lipzen A."/>
            <person name="Chen C."/>
            <person name="Yanf M."/>
            <person name="Daum C."/>
            <person name="Ng V."/>
            <person name="Clum A."/>
            <person name="Steindorff A."/>
            <person name="Ohm R."/>
            <person name="Martin F."/>
            <person name="Silar P."/>
            <person name="Natvig D."/>
            <person name="Lalanne C."/>
            <person name="Gautier V."/>
            <person name="Ament-Velasquez S.L."/>
            <person name="Kruys A."/>
            <person name="Hutchinson M.I."/>
            <person name="Powell A.J."/>
            <person name="Barry K."/>
            <person name="Miller A.N."/>
            <person name="Grigoriev I.V."/>
            <person name="Debuchy R."/>
            <person name="Gladieux P."/>
            <person name="Thoren M.H."/>
            <person name="Johannesson H."/>
        </authorList>
    </citation>
    <scope>NUCLEOTIDE SEQUENCE</scope>
    <source>
        <strain evidence="3">CBS 118394</strain>
    </source>
</reference>
<comment type="caution">
    <text evidence="3">The sequence shown here is derived from an EMBL/GenBank/DDBJ whole genome shotgun (WGS) entry which is preliminary data.</text>
</comment>
<feature type="compositionally biased region" description="Low complexity" evidence="1">
    <location>
        <begin position="92"/>
        <end position="101"/>
    </location>
</feature>
<dbReference type="EMBL" id="JAUEDM010000008">
    <property type="protein sequence ID" value="KAK3313267.1"/>
    <property type="molecule type" value="Genomic_DNA"/>
</dbReference>
<feature type="compositionally biased region" description="Basic and acidic residues" evidence="1">
    <location>
        <begin position="135"/>
        <end position="161"/>
    </location>
</feature>
<feature type="compositionally biased region" description="Basic residues" evidence="1">
    <location>
        <begin position="273"/>
        <end position="290"/>
    </location>
</feature>
<feature type="region of interest" description="Disordered" evidence="1">
    <location>
        <begin position="266"/>
        <end position="290"/>
    </location>
</feature>
<dbReference type="Pfam" id="PF13878">
    <property type="entry name" value="zf-C2H2_3"/>
    <property type="match status" value="1"/>
</dbReference>
<reference evidence="3" key="1">
    <citation type="journal article" date="2023" name="Mol. Phylogenet. Evol.">
        <title>Genome-scale phylogeny and comparative genomics of the fungal order Sordariales.</title>
        <authorList>
            <person name="Hensen N."/>
            <person name="Bonometti L."/>
            <person name="Westerberg I."/>
            <person name="Brannstrom I.O."/>
            <person name="Guillou S."/>
            <person name="Cros-Aarteil S."/>
            <person name="Calhoun S."/>
            <person name="Haridas S."/>
            <person name="Kuo A."/>
            <person name="Mondo S."/>
            <person name="Pangilinan J."/>
            <person name="Riley R."/>
            <person name="LaButti K."/>
            <person name="Andreopoulos B."/>
            <person name="Lipzen A."/>
            <person name="Chen C."/>
            <person name="Yan M."/>
            <person name="Daum C."/>
            <person name="Ng V."/>
            <person name="Clum A."/>
            <person name="Steindorff A."/>
            <person name="Ohm R.A."/>
            <person name="Martin F."/>
            <person name="Silar P."/>
            <person name="Natvig D.O."/>
            <person name="Lalanne C."/>
            <person name="Gautier V."/>
            <person name="Ament-Velasquez S.L."/>
            <person name="Kruys A."/>
            <person name="Hutchinson M.I."/>
            <person name="Powell A.J."/>
            <person name="Barry K."/>
            <person name="Miller A.N."/>
            <person name="Grigoriev I.V."/>
            <person name="Debuchy R."/>
            <person name="Gladieux P."/>
            <person name="Hiltunen Thoren M."/>
            <person name="Johannesson H."/>
        </authorList>
    </citation>
    <scope>NUCLEOTIDE SEQUENCE</scope>
    <source>
        <strain evidence="3">CBS 118394</strain>
    </source>
</reference>
<keyword evidence="4" id="KW-1185">Reference proteome</keyword>
<protein>
    <recommendedName>
        <fullName evidence="2">N-acetyltransferase ESCO zinc-finger domain-containing protein</fullName>
    </recommendedName>
</protein>
<feature type="compositionally biased region" description="Basic residues" evidence="1">
    <location>
        <begin position="27"/>
        <end position="36"/>
    </location>
</feature>
<feature type="compositionally biased region" description="Pro residues" evidence="1">
    <location>
        <begin position="67"/>
        <end position="78"/>
    </location>
</feature>
<proteinExistence type="predicted"/>
<sequence>MLPEAISTGAIAACLSPPDGSPIYTQTRKRPLRTYGRRAAASKDYELPTSKRRRKYTNGTDSCHPEPSSPLPQLPTPELPKRTSILSYFKPATATSSGTASPAERPDASEMLQPPPSPPLVSAPRKRRRLTTRPDFAKKDIDSIAKIPQENDAKEKEDGTRVNKKHGQDTSPKGAHGAPFIAVSTLDLIQGDDNRSVIRETVTSSLNQAGPAVPHSSSSDSTAGEKRSPTANRPKKDMVQTTLSLAINPGPGFTICKECGILYNPLNEGDRKEHKRRHAAHIRSKSKSKS</sequence>
<evidence type="ECO:0000256" key="1">
    <source>
        <dbReference type="SAM" id="MobiDB-lite"/>
    </source>
</evidence>
<feature type="region of interest" description="Disordered" evidence="1">
    <location>
        <begin position="1"/>
        <end position="178"/>
    </location>
</feature>
<dbReference type="AlphaFoldDB" id="A0AAE0HUQ6"/>
<feature type="domain" description="N-acetyltransferase ESCO zinc-finger" evidence="2">
    <location>
        <begin position="240"/>
        <end position="279"/>
    </location>
</feature>